<dbReference type="EMBL" id="JAIWYP010000006">
    <property type="protein sequence ID" value="KAH3807015.1"/>
    <property type="molecule type" value="Genomic_DNA"/>
</dbReference>
<name>A0A9D4G1Q7_DREPO</name>
<accession>A0A9D4G1Q7</accession>
<reference evidence="1" key="1">
    <citation type="journal article" date="2019" name="bioRxiv">
        <title>The Genome of the Zebra Mussel, Dreissena polymorpha: A Resource for Invasive Species Research.</title>
        <authorList>
            <person name="McCartney M.A."/>
            <person name="Auch B."/>
            <person name="Kono T."/>
            <person name="Mallez S."/>
            <person name="Zhang Y."/>
            <person name="Obille A."/>
            <person name="Becker A."/>
            <person name="Abrahante J.E."/>
            <person name="Garbe J."/>
            <person name="Badalamenti J.P."/>
            <person name="Herman A."/>
            <person name="Mangelson H."/>
            <person name="Liachko I."/>
            <person name="Sullivan S."/>
            <person name="Sone E.D."/>
            <person name="Koren S."/>
            <person name="Silverstein K.A.T."/>
            <person name="Beckman K.B."/>
            <person name="Gohl D.M."/>
        </authorList>
    </citation>
    <scope>NUCLEOTIDE SEQUENCE</scope>
    <source>
        <strain evidence="1">Duluth1</strain>
        <tissue evidence="1">Whole animal</tissue>
    </source>
</reference>
<evidence type="ECO:0000313" key="2">
    <source>
        <dbReference type="Proteomes" id="UP000828390"/>
    </source>
</evidence>
<proteinExistence type="predicted"/>
<sequence>MTHTNNHGIKTTVPRSYMASTRTIPDHSGRWFRPEWSRINTAVVNFTKLPCWHFGAFTTFPYVLGSKRIDMELHGATRLTFRI</sequence>
<dbReference type="Proteomes" id="UP000828390">
    <property type="component" value="Unassembled WGS sequence"/>
</dbReference>
<gene>
    <name evidence="1" type="ORF">DPMN_135347</name>
</gene>
<comment type="caution">
    <text evidence="1">The sequence shown here is derived from an EMBL/GenBank/DDBJ whole genome shotgun (WGS) entry which is preliminary data.</text>
</comment>
<organism evidence="1 2">
    <name type="scientific">Dreissena polymorpha</name>
    <name type="common">Zebra mussel</name>
    <name type="synonym">Mytilus polymorpha</name>
    <dbReference type="NCBI Taxonomy" id="45954"/>
    <lineage>
        <taxon>Eukaryota</taxon>
        <taxon>Metazoa</taxon>
        <taxon>Spiralia</taxon>
        <taxon>Lophotrochozoa</taxon>
        <taxon>Mollusca</taxon>
        <taxon>Bivalvia</taxon>
        <taxon>Autobranchia</taxon>
        <taxon>Heteroconchia</taxon>
        <taxon>Euheterodonta</taxon>
        <taxon>Imparidentia</taxon>
        <taxon>Neoheterodontei</taxon>
        <taxon>Myida</taxon>
        <taxon>Dreissenoidea</taxon>
        <taxon>Dreissenidae</taxon>
        <taxon>Dreissena</taxon>
    </lineage>
</organism>
<dbReference type="AlphaFoldDB" id="A0A9D4G1Q7"/>
<evidence type="ECO:0000313" key="1">
    <source>
        <dbReference type="EMBL" id="KAH3807015.1"/>
    </source>
</evidence>
<keyword evidence="2" id="KW-1185">Reference proteome</keyword>
<reference evidence="1" key="2">
    <citation type="submission" date="2020-11" db="EMBL/GenBank/DDBJ databases">
        <authorList>
            <person name="McCartney M.A."/>
            <person name="Auch B."/>
            <person name="Kono T."/>
            <person name="Mallez S."/>
            <person name="Becker A."/>
            <person name="Gohl D.M."/>
            <person name="Silverstein K.A.T."/>
            <person name="Koren S."/>
            <person name="Bechman K.B."/>
            <person name="Herman A."/>
            <person name="Abrahante J.E."/>
            <person name="Garbe J."/>
        </authorList>
    </citation>
    <scope>NUCLEOTIDE SEQUENCE</scope>
    <source>
        <strain evidence="1">Duluth1</strain>
        <tissue evidence="1">Whole animal</tissue>
    </source>
</reference>
<protein>
    <submittedName>
        <fullName evidence="1">Uncharacterized protein</fullName>
    </submittedName>
</protein>